<feature type="chain" id="PRO_5009797114" description="LVIVD repeat-containing protein" evidence="1">
    <location>
        <begin position="25"/>
        <end position="481"/>
    </location>
</feature>
<evidence type="ECO:0008006" key="4">
    <source>
        <dbReference type="Google" id="ProtNLM"/>
    </source>
</evidence>
<evidence type="ECO:0000313" key="3">
    <source>
        <dbReference type="Proteomes" id="UP000051913"/>
    </source>
</evidence>
<feature type="signal peptide" evidence="1">
    <location>
        <begin position="1"/>
        <end position="24"/>
    </location>
</feature>
<comment type="caution">
    <text evidence="2">The sequence shown here is derived from an EMBL/GenBank/DDBJ whole genome shotgun (WGS) entry which is preliminary data.</text>
</comment>
<reference evidence="2 3" key="1">
    <citation type="submission" date="2014-03" db="EMBL/GenBank/DDBJ databases">
        <title>Bradyrhizobium valentinum sp. nov., isolated from effective nodules of Lupinus mariae-josephae, a lupine endemic of basic-lime soils in Eastern Spain.</title>
        <authorList>
            <person name="Duran D."/>
            <person name="Rey L."/>
            <person name="Navarro A."/>
            <person name="Busquets A."/>
            <person name="Imperial J."/>
            <person name="Ruiz-Argueso T."/>
        </authorList>
    </citation>
    <scope>NUCLEOTIDE SEQUENCE [LARGE SCALE GENOMIC DNA]</scope>
    <source>
        <strain evidence="2 3">LmjM3</strain>
    </source>
</reference>
<dbReference type="Proteomes" id="UP000051913">
    <property type="component" value="Unassembled WGS sequence"/>
</dbReference>
<keyword evidence="3" id="KW-1185">Reference proteome</keyword>
<keyword evidence="1" id="KW-0732">Signal</keyword>
<dbReference type="EMBL" id="LLXX01000023">
    <property type="protein sequence ID" value="KRR12972.1"/>
    <property type="molecule type" value="Genomic_DNA"/>
</dbReference>
<evidence type="ECO:0000256" key="1">
    <source>
        <dbReference type="SAM" id="SignalP"/>
    </source>
</evidence>
<name>A0A0R3LQJ0_9BRAD</name>
<dbReference type="STRING" id="1518501.CQ10_12335"/>
<organism evidence="2 3">
    <name type="scientific">Bradyrhizobium valentinum</name>
    <dbReference type="NCBI Taxonomy" id="1518501"/>
    <lineage>
        <taxon>Bacteria</taxon>
        <taxon>Pseudomonadati</taxon>
        <taxon>Pseudomonadota</taxon>
        <taxon>Alphaproteobacteria</taxon>
        <taxon>Hyphomicrobiales</taxon>
        <taxon>Nitrobacteraceae</taxon>
        <taxon>Bradyrhizobium</taxon>
    </lineage>
</organism>
<accession>A0A0R3LQJ0</accession>
<dbReference type="OrthoDB" id="8375at2"/>
<gene>
    <name evidence="2" type="ORF">CP49_31630</name>
</gene>
<sequence length="481" mass="52248">MSGRLKLAACFSIYFLACAGIASAQQQVIGGAPEALNMKLVGTSDLQARSAYQPTIHHQGDRWIAYIGHHGGSDEIPAPVNLQTGKAEPNGTSIVDVTDPSQPRYLRHLPGQEGKYEAGGAQMVRICDGKALPKGDRNAVYMLRTFGGAAHEIWNVADPANPVLVTRIAGLKDTHKNWWECDTGIAFLVSGAPDWRTRRMTQVYDLSDPAHPQKIRDFGLPGQEPGSTGAVPTELHGPISTGPSGNRVYFGYGTNKGGILQIVDREKLLDGPREPTPDNLRIPEIARLTMSAFNGAHTVFPMPGMPIAEFAKDKDGQTRDIVMIVNEAILNECNEPRQMVWFADVTVEKAPMMISNYTVPEASGSFCSRGGRFGAHSSNESMAPVFYKKMAFIAFFNAGVRALDIGDPYHPVEVGYFIPAITAATDKRCVKIDGQDRCKVAIQTNNVETDERGYIYIVDRANTGLHILELTGPARAVAGIQ</sequence>
<evidence type="ECO:0000313" key="2">
    <source>
        <dbReference type="EMBL" id="KRR12972.1"/>
    </source>
</evidence>
<dbReference type="InterPro" id="IPR013211">
    <property type="entry name" value="LVIVD"/>
</dbReference>
<dbReference type="RefSeq" id="WP_057848761.1">
    <property type="nucleotide sequence ID" value="NZ_LLXX01000023.1"/>
</dbReference>
<dbReference type="Pfam" id="PF08309">
    <property type="entry name" value="LVIVD"/>
    <property type="match status" value="1"/>
</dbReference>
<protein>
    <recommendedName>
        <fullName evidence="4">LVIVD repeat-containing protein</fullName>
    </recommendedName>
</protein>
<dbReference type="AlphaFoldDB" id="A0A0R3LQJ0"/>
<proteinExistence type="predicted"/>